<dbReference type="SUPFAM" id="SSF52266">
    <property type="entry name" value="SGNH hydrolase"/>
    <property type="match status" value="1"/>
</dbReference>
<name>A0A2Z6P2B6_TRISU</name>
<dbReference type="Proteomes" id="UP000242715">
    <property type="component" value="Unassembled WGS sequence"/>
</dbReference>
<dbReference type="Pfam" id="PF00657">
    <property type="entry name" value="Lipase_GDSL"/>
    <property type="match status" value="2"/>
</dbReference>
<dbReference type="InterPro" id="IPR036514">
    <property type="entry name" value="SGNH_hydro_sf"/>
</dbReference>
<comment type="similarity">
    <text evidence="1">Belongs to the 'GDSL' lipolytic enzyme family.</text>
</comment>
<evidence type="ECO:0000256" key="1">
    <source>
        <dbReference type="ARBA" id="ARBA00008668"/>
    </source>
</evidence>
<dbReference type="FunFam" id="3.40.50.1110:FF:000003">
    <property type="entry name" value="GDSL esterase/lipase APG"/>
    <property type="match status" value="1"/>
</dbReference>
<dbReference type="CDD" id="cd01837">
    <property type="entry name" value="SGNH_plant_lipase_like"/>
    <property type="match status" value="1"/>
</dbReference>
<dbReference type="InterPro" id="IPR001087">
    <property type="entry name" value="GDSL"/>
</dbReference>
<evidence type="ECO:0008006" key="5">
    <source>
        <dbReference type="Google" id="ProtNLM"/>
    </source>
</evidence>
<accession>A0A2Z6P2B6</accession>
<gene>
    <name evidence="3" type="ORF">TSUD_362570</name>
</gene>
<dbReference type="EMBL" id="DF973634">
    <property type="protein sequence ID" value="GAU36587.1"/>
    <property type="molecule type" value="Genomic_DNA"/>
</dbReference>
<sequence length="640" mass="71218">MLRITQEKFSLFHLMNLSTETLAEKELVWGTPMEPTLSQSCVSTKEKKVGLLECGANGFERIYSPKHNGGKSLPGGHIEYKKRKCPALSMIDRANYSPYGETFFNFPTGRFSNGRVIPDFIAEYAKLPLLQPYLFSGNQQYFNGINFASGGAGALVETNQGLVIGLKTQLTYFKNVKKILRQRHGDKETTNLLSKAVYLINIGFNDYMQENSSLYTHQKYVSMVVGNLTTVIKGIYDLGGRKFGILNQPSMGCFPIIKAYVNGTKLGLKEGGVACCGSGPYKGYFSCGGKREVKDYELCKNPSEYVFFDSVHPTESANSLFDVGNNNYINTTTDNQANYSPYGETFFNFPTGRFSNGRVIPDFIAEYAKLPLIQPYLFPGNQQYVNGINFASAGAGALVETNQGLVIDLKTQLTYFKNVKKILRHRHGDKETTTLLSKAVYLINIGGNDYFQENSSLYTHEKYVSMVVGNLTTVIKGIYDLGGTKFGILNQPSMGCFPTIKAFVNGTKSGSGIEEYSALAKVHNNVLFVELEKLRKHIKGFKYSHFNFFDVSFEVINNPSKFGLKEGGLACCGSGPYKGYYSCGGKREVKDYELCKNPSEYVFFDAVHPTESASRIISQFMWSGNLSISGPYNLKSLFEE</sequence>
<keyword evidence="2" id="KW-0732">Signal</keyword>
<dbReference type="InterPro" id="IPR044552">
    <property type="entry name" value="GLIP1-5/GLL25"/>
</dbReference>
<keyword evidence="4" id="KW-1185">Reference proteome</keyword>
<evidence type="ECO:0000313" key="3">
    <source>
        <dbReference type="EMBL" id="GAU36587.1"/>
    </source>
</evidence>
<evidence type="ECO:0000256" key="2">
    <source>
        <dbReference type="ARBA" id="ARBA00022729"/>
    </source>
</evidence>
<dbReference type="OrthoDB" id="1600564at2759"/>
<evidence type="ECO:0000313" key="4">
    <source>
        <dbReference type="Proteomes" id="UP000242715"/>
    </source>
</evidence>
<dbReference type="PANTHER" id="PTHR45966">
    <property type="entry name" value="GDSL-LIKE LIPASE/ACYLHYDROLASE"/>
    <property type="match status" value="1"/>
</dbReference>
<organism evidence="3 4">
    <name type="scientific">Trifolium subterraneum</name>
    <name type="common">Subterranean clover</name>
    <dbReference type="NCBI Taxonomy" id="3900"/>
    <lineage>
        <taxon>Eukaryota</taxon>
        <taxon>Viridiplantae</taxon>
        <taxon>Streptophyta</taxon>
        <taxon>Embryophyta</taxon>
        <taxon>Tracheophyta</taxon>
        <taxon>Spermatophyta</taxon>
        <taxon>Magnoliopsida</taxon>
        <taxon>eudicotyledons</taxon>
        <taxon>Gunneridae</taxon>
        <taxon>Pentapetalae</taxon>
        <taxon>rosids</taxon>
        <taxon>fabids</taxon>
        <taxon>Fabales</taxon>
        <taxon>Fabaceae</taxon>
        <taxon>Papilionoideae</taxon>
        <taxon>50 kb inversion clade</taxon>
        <taxon>NPAAA clade</taxon>
        <taxon>Hologalegina</taxon>
        <taxon>IRL clade</taxon>
        <taxon>Trifolieae</taxon>
        <taxon>Trifolium</taxon>
    </lineage>
</organism>
<dbReference type="InterPro" id="IPR035669">
    <property type="entry name" value="SGNH_plant_lipase-like"/>
</dbReference>
<dbReference type="AlphaFoldDB" id="A0A2Z6P2B6"/>
<proteinExistence type="inferred from homology"/>
<dbReference type="Gene3D" id="3.40.50.1110">
    <property type="entry name" value="SGNH hydrolase"/>
    <property type="match status" value="2"/>
</dbReference>
<reference evidence="4" key="1">
    <citation type="journal article" date="2017" name="Front. Plant Sci.">
        <title>Climate Clever Clovers: New Paradigm to Reduce the Environmental Footprint of Ruminants by Breeding Low Methanogenic Forages Utilizing Haplotype Variation.</title>
        <authorList>
            <person name="Kaur P."/>
            <person name="Appels R."/>
            <person name="Bayer P.E."/>
            <person name="Keeble-Gagnere G."/>
            <person name="Wang J."/>
            <person name="Hirakawa H."/>
            <person name="Shirasawa K."/>
            <person name="Vercoe P."/>
            <person name="Stefanova K."/>
            <person name="Durmic Z."/>
            <person name="Nichols P."/>
            <person name="Revell C."/>
            <person name="Isobe S.N."/>
            <person name="Edwards D."/>
            <person name="Erskine W."/>
        </authorList>
    </citation>
    <scope>NUCLEOTIDE SEQUENCE [LARGE SCALE GENOMIC DNA]</scope>
    <source>
        <strain evidence="4">cv. Daliak</strain>
    </source>
</reference>
<protein>
    <recommendedName>
        <fullName evidence="5">SGNH hydrolase-type esterase domain-containing protein</fullName>
    </recommendedName>
</protein>
<dbReference type="PANTHER" id="PTHR45966:SF1">
    <property type="entry name" value="GDSL ESTERASE_LIPASE 1-RELATED"/>
    <property type="match status" value="1"/>
</dbReference>
<dbReference type="GO" id="GO:0016298">
    <property type="term" value="F:lipase activity"/>
    <property type="evidence" value="ECO:0007669"/>
    <property type="project" value="TreeGrafter"/>
</dbReference>